<feature type="signal peptide" evidence="1">
    <location>
        <begin position="1"/>
        <end position="20"/>
    </location>
</feature>
<feature type="chain" id="PRO_5043553173" evidence="1">
    <location>
        <begin position="21"/>
        <end position="212"/>
    </location>
</feature>
<dbReference type="AlphaFoldDB" id="A0AAW0RCH1"/>
<comment type="caution">
    <text evidence="2">The sequence shown here is derived from an EMBL/GenBank/DDBJ whole genome shotgun (WGS) entry which is preliminary data.</text>
</comment>
<proteinExistence type="predicted"/>
<dbReference type="EMBL" id="JAQQWP010000001">
    <property type="protein sequence ID" value="KAK8132600.1"/>
    <property type="molecule type" value="Genomic_DNA"/>
</dbReference>
<accession>A0AAW0RCH1</accession>
<reference evidence="2 3" key="1">
    <citation type="submission" date="2023-01" db="EMBL/GenBank/DDBJ databases">
        <title>Analysis of 21 Apiospora genomes using comparative genomics revels a genus with tremendous synthesis potential of carbohydrate active enzymes and secondary metabolites.</title>
        <authorList>
            <person name="Sorensen T."/>
        </authorList>
    </citation>
    <scope>NUCLEOTIDE SEQUENCE [LARGE SCALE GENOMIC DNA]</scope>
    <source>
        <strain evidence="2 3">CBS 117206</strain>
    </source>
</reference>
<keyword evidence="1" id="KW-0732">Signal</keyword>
<name>A0AAW0RCH1_9PEZI</name>
<organism evidence="2 3">
    <name type="scientific">Apiospora kogelbergensis</name>
    <dbReference type="NCBI Taxonomy" id="1337665"/>
    <lineage>
        <taxon>Eukaryota</taxon>
        <taxon>Fungi</taxon>
        <taxon>Dikarya</taxon>
        <taxon>Ascomycota</taxon>
        <taxon>Pezizomycotina</taxon>
        <taxon>Sordariomycetes</taxon>
        <taxon>Xylariomycetidae</taxon>
        <taxon>Amphisphaeriales</taxon>
        <taxon>Apiosporaceae</taxon>
        <taxon>Apiospora</taxon>
    </lineage>
</organism>
<dbReference type="Proteomes" id="UP001392437">
    <property type="component" value="Unassembled WGS sequence"/>
</dbReference>
<protein>
    <submittedName>
        <fullName evidence="2">Uncharacterized protein</fullName>
    </submittedName>
</protein>
<keyword evidence="3" id="KW-1185">Reference proteome</keyword>
<gene>
    <name evidence="2" type="ORF">PG999_000773</name>
</gene>
<evidence type="ECO:0000313" key="2">
    <source>
        <dbReference type="EMBL" id="KAK8132600.1"/>
    </source>
</evidence>
<evidence type="ECO:0000313" key="3">
    <source>
        <dbReference type="Proteomes" id="UP001392437"/>
    </source>
</evidence>
<evidence type="ECO:0000256" key="1">
    <source>
        <dbReference type="SAM" id="SignalP"/>
    </source>
</evidence>
<sequence length="212" mass="22779">MYNNIIFWRTLLLFVLGALAQDVGFDLDGNIEGATTSNDTLFNSGGTVSVNGFTVTVTVPKNLQVGFPASWVPWKDFVNAWKNGKFPGFEISVVGNFVNGGGPIAAQVYVSSLFTQGSSGFISQVNFDGTMKMANGPTIRINDPNAVYSSGYTESPFMTADDQNPSISSFSGFPMCVPRSANDALCPATNRPVIAGTSSKQGTLYDYRKLYE</sequence>